<evidence type="ECO:0000313" key="2">
    <source>
        <dbReference type="EMBL" id="REF94519.1"/>
    </source>
</evidence>
<dbReference type="InterPro" id="IPR050282">
    <property type="entry name" value="Cycloisomerase_2"/>
</dbReference>
<dbReference type="PANTHER" id="PTHR30344:SF1">
    <property type="entry name" value="6-PHOSPHOGLUCONOLACTONASE"/>
    <property type="match status" value="1"/>
</dbReference>
<keyword evidence="2" id="KW-0413">Isomerase</keyword>
<dbReference type="PANTHER" id="PTHR30344">
    <property type="entry name" value="6-PHOSPHOGLUCONOLACTONASE-RELATED"/>
    <property type="match status" value="1"/>
</dbReference>
<comment type="similarity">
    <text evidence="1">Belongs to the cycloisomerase 2 family.</text>
</comment>
<dbReference type="AlphaFoldDB" id="A0A3D9ZC53"/>
<dbReference type="EMBL" id="QUMQ01000001">
    <property type="protein sequence ID" value="REF94519.1"/>
    <property type="molecule type" value="Genomic_DNA"/>
</dbReference>
<dbReference type="Pfam" id="PF10282">
    <property type="entry name" value="Lactonase"/>
    <property type="match status" value="1"/>
</dbReference>
<dbReference type="GO" id="GO:0017057">
    <property type="term" value="F:6-phosphogluconolactonase activity"/>
    <property type="evidence" value="ECO:0007669"/>
    <property type="project" value="TreeGrafter"/>
</dbReference>
<gene>
    <name evidence="2" type="ORF">DFJ67_0457</name>
</gene>
<dbReference type="Proteomes" id="UP000256913">
    <property type="component" value="Unassembled WGS sequence"/>
</dbReference>
<reference evidence="2 3" key="1">
    <citation type="submission" date="2018-08" db="EMBL/GenBank/DDBJ databases">
        <title>Sequencing the genomes of 1000 actinobacteria strains.</title>
        <authorList>
            <person name="Klenk H.-P."/>
        </authorList>
    </citation>
    <scope>NUCLEOTIDE SEQUENCE [LARGE SCALE GENOMIC DNA]</scope>
    <source>
        <strain evidence="2 3">DSM 44099</strain>
    </source>
</reference>
<dbReference type="InterPro" id="IPR019405">
    <property type="entry name" value="Lactonase_7-beta_prop"/>
</dbReference>
<comment type="caution">
    <text evidence="2">The sequence shown here is derived from an EMBL/GenBank/DDBJ whole genome shotgun (WGS) entry which is preliminary data.</text>
</comment>
<dbReference type="Gene3D" id="2.130.10.10">
    <property type="entry name" value="YVTN repeat-like/Quinoprotein amine dehydrogenase"/>
    <property type="match status" value="1"/>
</dbReference>
<dbReference type="GO" id="GO:0005829">
    <property type="term" value="C:cytosol"/>
    <property type="evidence" value="ECO:0007669"/>
    <property type="project" value="TreeGrafter"/>
</dbReference>
<sequence length="360" mass="37570">MTDELLYLGCYTSESGGTGEGIVAATRDPLTGRLSPGPVVARTPSPSFLTWHPTLPVLYAANELAEGEVSGWAVDNAVDGAGPLQPRGRAGTGGTEPCHVAVTADGRHLLAANYASGSISVHPLDPATGAVGDRSDLVVHDGHGPDRDRQAGPHLHMISIDPAGGPLVAVDLGTDGLYPYRVVDDRLVPAGDPLRVTAGAGPRHIARHPDGHRAYLVDELDAMVTSFDIGGEGWRERNRLEASTRPGEKFPSEIACRADGRYLYLATRGVDTLSVFALDGAAPRLVTEVDCGGRWPRHLALAGDHLYVANQLGNSVSTFAIDPRTGVPTMVADPVAVASPTCVLAPRETVISGSAEKVAA</sequence>
<keyword evidence="3" id="KW-1185">Reference proteome</keyword>
<evidence type="ECO:0000256" key="1">
    <source>
        <dbReference type="ARBA" id="ARBA00005564"/>
    </source>
</evidence>
<dbReference type="InterPro" id="IPR011048">
    <property type="entry name" value="Haem_d1_sf"/>
</dbReference>
<evidence type="ECO:0000313" key="3">
    <source>
        <dbReference type="Proteomes" id="UP000256913"/>
    </source>
</evidence>
<dbReference type="GO" id="GO:0016853">
    <property type="term" value="F:isomerase activity"/>
    <property type="evidence" value="ECO:0007669"/>
    <property type="project" value="UniProtKB-KW"/>
</dbReference>
<name>A0A3D9ZC53_9ACTN</name>
<organism evidence="2 3">
    <name type="scientific">Asanoa ferruginea</name>
    <dbReference type="NCBI Taxonomy" id="53367"/>
    <lineage>
        <taxon>Bacteria</taxon>
        <taxon>Bacillati</taxon>
        <taxon>Actinomycetota</taxon>
        <taxon>Actinomycetes</taxon>
        <taxon>Micromonosporales</taxon>
        <taxon>Micromonosporaceae</taxon>
        <taxon>Asanoa</taxon>
    </lineage>
</organism>
<dbReference type="InterPro" id="IPR015943">
    <property type="entry name" value="WD40/YVTN_repeat-like_dom_sf"/>
</dbReference>
<dbReference type="SUPFAM" id="SSF51004">
    <property type="entry name" value="C-terminal (heme d1) domain of cytochrome cd1-nitrite reductase"/>
    <property type="match status" value="1"/>
</dbReference>
<accession>A0A3D9ZC53</accession>
<protein>
    <submittedName>
        <fullName evidence="2">6-phosphogluconolactonase (Cycloisomerase 2 family)</fullName>
    </submittedName>
</protein>
<dbReference type="RefSeq" id="WP_409362962.1">
    <property type="nucleotide sequence ID" value="NZ_BONB01000053.1"/>
</dbReference>
<proteinExistence type="inferred from homology"/>